<protein>
    <submittedName>
        <fullName evidence="3">Carboxylesterase type B domain-containing protein</fullName>
    </submittedName>
</protein>
<evidence type="ECO:0000313" key="3">
    <source>
        <dbReference type="WBParaSite" id="MBELARI_LOCUS18780"/>
    </source>
</evidence>
<accession>A0AAF3J684</accession>
<dbReference type="Gene3D" id="3.40.50.1820">
    <property type="entry name" value="alpha/beta hydrolase"/>
    <property type="match status" value="1"/>
</dbReference>
<dbReference type="PANTHER" id="PTHR44590:SF3">
    <property type="entry name" value="CARBOXYLESTERASE TYPE B DOMAIN-CONTAINING PROTEIN"/>
    <property type="match status" value="1"/>
</dbReference>
<organism evidence="2 3">
    <name type="scientific">Mesorhabditis belari</name>
    <dbReference type="NCBI Taxonomy" id="2138241"/>
    <lineage>
        <taxon>Eukaryota</taxon>
        <taxon>Metazoa</taxon>
        <taxon>Ecdysozoa</taxon>
        <taxon>Nematoda</taxon>
        <taxon>Chromadorea</taxon>
        <taxon>Rhabditida</taxon>
        <taxon>Rhabditina</taxon>
        <taxon>Rhabditomorpha</taxon>
        <taxon>Rhabditoidea</taxon>
        <taxon>Rhabditidae</taxon>
        <taxon>Mesorhabditinae</taxon>
        <taxon>Mesorhabditis</taxon>
    </lineage>
</organism>
<dbReference type="SUPFAM" id="SSF53474">
    <property type="entry name" value="alpha/beta-Hydrolases"/>
    <property type="match status" value="1"/>
</dbReference>
<evidence type="ECO:0000313" key="2">
    <source>
        <dbReference type="Proteomes" id="UP000887575"/>
    </source>
</evidence>
<dbReference type="WBParaSite" id="MBELARI_LOCUS18780">
    <property type="protein sequence ID" value="MBELARI_LOCUS18780"/>
    <property type="gene ID" value="MBELARI_LOCUS18780"/>
</dbReference>
<keyword evidence="2" id="KW-1185">Reference proteome</keyword>
<dbReference type="PANTHER" id="PTHR44590">
    <property type="entry name" value="CARBOXYLIC ESTER HYDROLASE-RELATED"/>
    <property type="match status" value="1"/>
</dbReference>
<dbReference type="InterPro" id="IPR029058">
    <property type="entry name" value="AB_hydrolase_fold"/>
</dbReference>
<evidence type="ECO:0000259" key="1">
    <source>
        <dbReference type="Pfam" id="PF00135"/>
    </source>
</evidence>
<proteinExistence type="predicted"/>
<dbReference type="InterPro" id="IPR002018">
    <property type="entry name" value="CarbesteraseB"/>
</dbReference>
<dbReference type="Proteomes" id="UP000887575">
    <property type="component" value="Unassembled WGS sequence"/>
</dbReference>
<name>A0AAF3J684_9BILA</name>
<sequence length="558" mass="63034">MGGVITFGRFRQQRPKKPSREVRIRTGLITGFLVDIDSQREVEIFLGIPFAQPPIGEKRFKKPEPPSDWDGTLACTRFGPRAPQADFFWERWSLGVGKSEDCLNLNVFAPTWSPPNNEDGFAVMVYVHGGGYVIDSAVKYGDVGIAKYLCRHDVVVVTIQYRLGLLGFFSTGDENCAGNLGLWDQTMALQWVQDNIHAFKGDPRRVTVFGQSAGGASVDLLTLSPHSRNLFQQVIPMAGNAECEWATVTRGRLVDYCRQFAKSKGFISGSYNSKANADMLKWLRGRPAKEFERALIGRKGVDTSKLGLDLAPLVGHDPTDFFPKPLHDLRKEAPKKNAMAGVCEQEGLLFAVVSPNNMDEKGFDRLLSVCISEDLHLNFKELRAAAKQLYMKDVDKGDKQAMAKAFVKLYSDVFLNTGTSRYVRTMVENGNKVYFYSFNHFNPRSFGVLALKMPFKAATHCTELSYLFGRGIVFKFKLNDEDRKMIDLMSKMWTNFVKYGNPNGPYEDSTVFDFLWEPSSEGNNFSHLSITNKCQMLEEFQENRFEFWRNLRIAAKSA</sequence>
<dbReference type="AlphaFoldDB" id="A0AAF3J684"/>
<reference evidence="3" key="1">
    <citation type="submission" date="2024-02" db="UniProtKB">
        <authorList>
            <consortium name="WormBaseParasite"/>
        </authorList>
    </citation>
    <scope>IDENTIFICATION</scope>
</reference>
<feature type="domain" description="Carboxylesterase type B" evidence="1">
    <location>
        <begin position="19"/>
        <end position="548"/>
    </location>
</feature>
<dbReference type="Pfam" id="PF00135">
    <property type="entry name" value="COesterase"/>
    <property type="match status" value="1"/>
</dbReference>